<dbReference type="GO" id="GO:0005840">
    <property type="term" value="C:ribosome"/>
    <property type="evidence" value="ECO:0007669"/>
    <property type="project" value="UniProtKB-KW"/>
</dbReference>
<evidence type="ECO:0000259" key="2">
    <source>
        <dbReference type="Pfam" id="PF18030"/>
    </source>
</evidence>
<sequence length="120" mass="13294">MKIAMLARNPNLYSHKRLVEAAESRGHEIDIISTLRVSMNITSMKPEIYYGGLKLVGYDAVIPRIGVSVTSFGLAVLRQFEMMGVYPLNESVAIGRSRDKLRCLQILARRGIGLPVTAFA</sequence>
<feature type="non-terminal residue" evidence="3">
    <location>
        <position position="120"/>
    </location>
</feature>
<gene>
    <name evidence="3" type="ORF">DEF21_02540</name>
</gene>
<dbReference type="Gene3D" id="3.40.50.20">
    <property type="match status" value="1"/>
</dbReference>
<dbReference type="Pfam" id="PF18030">
    <property type="entry name" value="Rimk_N"/>
    <property type="match status" value="1"/>
</dbReference>
<name>A0A358HNN0_9PROT</name>
<dbReference type="AlphaFoldDB" id="A0A358HNN0"/>
<feature type="domain" description="RimK preATP-grasp" evidence="2">
    <location>
        <begin position="1"/>
        <end position="94"/>
    </location>
</feature>
<keyword evidence="3" id="KW-0436">Ligase</keyword>
<accession>A0A358HNN0</accession>
<proteinExistence type="predicted"/>
<dbReference type="InterPro" id="IPR041107">
    <property type="entry name" value="Rimk_N"/>
</dbReference>
<dbReference type="GO" id="GO:0009432">
    <property type="term" value="P:SOS response"/>
    <property type="evidence" value="ECO:0007669"/>
    <property type="project" value="TreeGrafter"/>
</dbReference>
<dbReference type="PANTHER" id="PTHR21621:SF7">
    <property type="entry name" value="RIBOSOMAL PROTEIN BS6--L-GLUTAMATE LIGASE"/>
    <property type="match status" value="1"/>
</dbReference>
<dbReference type="Proteomes" id="UP000264753">
    <property type="component" value="Unassembled WGS sequence"/>
</dbReference>
<keyword evidence="3" id="KW-0687">Ribonucleoprotein</keyword>
<evidence type="ECO:0000313" key="3">
    <source>
        <dbReference type="EMBL" id="HBU96771.1"/>
    </source>
</evidence>
<reference evidence="3 4" key="1">
    <citation type="journal article" date="2018" name="Nat. Biotechnol.">
        <title>A standardized bacterial taxonomy based on genome phylogeny substantially revises the tree of life.</title>
        <authorList>
            <person name="Parks D.H."/>
            <person name="Chuvochina M."/>
            <person name="Waite D.W."/>
            <person name="Rinke C."/>
            <person name="Skarshewski A."/>
            <person name="Chaumeil P.A."/>
            <person name="Hugenholtz P."/>
        </authorList>
    </citation>
    <scope>NUCLEOTIDE SEQUENCE [LARGE SCALE GENOMIC DNA]</scope>
    <source>
        <strain evidence="3">UBA8707</strain>
    </source>
</reference>
<keyword evidence="3" id="KW-0689">Ribosomal protein</keyword>
<protein>
    <submittedName>
        <fullName evidence="3">30S ribosomal protein S6--L-glutamate ligase</fullName>
    </submittedName>
</protein>
<dbReference type="PANTHER" id="PTHR21621">
    <property type="entry name" value="RIBOSOMAL PROTEIN S6 MODIFICATION PROTEIN"/>
    <property type="match status" value="1"/>
</dbReference>
<dbReference type="FunFam" id="3.40.50.20:FF:000004">
    <property type="entry name" value="Probable alpha-L-glutamate ligase"/>
    <property type="match status" value="1"/>
</dbReference>
<dbReference type="EMBL" id="DOOG01000025">
    <property type="protein sequence ID" value="HBU96771.1"/>
    <property type="molecule type" value="Genomic_DNA"/>
</dbReference>
<dbReference type="GO" id="GO:0005737">
    <property type="term" value="C:cytoplasm"/>
    <property type="evidence" value="ECO:0007669"/>
    <property type="project" value="TreeGrafter"/>
</dbReference>
<evidence type="ECO:0000256" key="1">
    <source>
        <dbReference type="ARBA" id="ARBA00001946"/>
    </source>
</evidence>
<evidence type="ECO:0000313" key="4">
    <source>
        <dbReference type="Proteomes" id="UP000264753"/>
    </source>
</evidence>
<comment type="caution">
    <text evidence="3">The sequence shown here is derived from an EMBL/GenBank/DDBJ whole genome shotgun (WGS) entry which is preliminary data.</text>
</comment>
<organism evidence="3 4">
    <name type="scientific">Thalassospira lucentensis</name>
    <dbReference type="NCBI Taxonomy" id="168935"/>
    <lineage>
        <taxon>Bacteria</taxon>
        <taxon>Pseudomonadati</taxon>
        <taxon>Pseudomonadota</taxon>
        <taxon>Alphaproteobacteria</taxon>
        <taxon>Rhodospirillales</taxon>
        <taxon>Thalassospiraceae</taxon>
        <taxon>Thalassospira</taxon>
    </lineage>
</organism>
<dbReference type="GO" id="GO:0018169">
    <property type="term" value="F:ribosomal S6-glutamic acid ligase activity"/>
    <property type="evidence" value="ECO:0007669"/>
    <property type="project" value="TreeGrafter"/>
</dbReference>
<comment type="cofactor">
    <cofactor evidence="1">
        <name>Mg(2+)</name>
        <dbReference type="ChEBI" id="CHEBI:18420"/>
    </cofactor>
</comment>